<dbReference type="Proteomes" id="UP000472267">
    <property type="component" value="Chromosome 2"/>
</dbReference>
<dbReference type="Ensembl" id="ENSSFAT00005052884.1">
    <property type="protein sequence ID" value="ENSSFAP00005051239.1"/>
    <property type="gene ID" value="ENSSFAG00005024661.1"/>
</dbReference>
<protein>
    <submittedName>
        <fullName evidence="1">Uncharacterized protein</fullName>
    </submittedName>
</protein>
<sequence length="85" mass="9728">RSDPRLRLTLFLLPGKCKHFFFSLVLMGHRTADSDGRTVIFKSLPPLSLPCSHVFSLERVYILAGCRREAVVASKFHPYHLRLTC</sequence>
<reference evidence="1" key="2">
    <citation type="submission" date="2025-08" db="UniProtKB">
        <authorList>
            <consortium name="Ensembl"/>
        </authorList>
    </citation>
    <scope>IDENTIFICATION</scope>
</reference>
<dbReference type="AlphaFoldDB" id="A0A672JDA5"/>
<name>A0A672JDA5_SALFA</name>
<reference evidence="1" key="1">
    <citation type="submission" date="2019-06" db="EMBL/GenBank/DDBJ databases">
        <authorList>
            <consortium name="Wellcome Sanger Institute Data Sharing"/>
        </authorList>
    </citation>
    <scope>NUCLEOTIDE SEQUENCE [LARGE SCALE GENOMIC DNA]</scope>
</reference>
<keyword evidence="2" id="KW-1185">Reference proteome</keyword>
<evidence type="ECO:0000313" key="2">
    <source>
        <dbReference type="Proteomes" id="UP000472267"/>
    </source>
</evidence>
<reference evidence="1" key="3">
    <citation type="submission" date="2025-09" db="UniProtKB">
        <authorList>
            <consortium name="Ensembl"/>
        </authorList>
    </citation>
    <scope>IDENTIFICATION</scope>
</reference>
<organism evidence="1 2">
    <name type="scientific">Salarias fasciatus</name>
    <name type="common">Jewelled blenny</name>
    <name type="synonym">Blennius fasciatus</name>
    <dbReference type="NCBI Taxonomy" id="181472"/>
    <lineage>
        <taxon>Eukaryota</taxon>
        <taxon>Metazoa</taxon>
        <taxon>Chordata</taxon>
        <taxon>Craniata</taxon>
        <taxon>Vertebrata</taxon>
        <taxon>Euteleostomi</taxon>
        <taxon>Actinopterygii</taxon>
        <taxon>Neopterygii</taxon>
        <taxon>Teleostei</taxon>
        <taxon>Neoteleostei</taxon>
        <taxon>Acanthomorphata</taxon>
        <taxon>Ovalentaria</taxon>
        <taxon>Blenniimorphae</taxon>
        <taxon>Blenniiformes</taxon>
        <taxon>Blennioidei</taxon>
        <taxon>Blenniidae</taxon>
        <taxon>Salariinae</taxon>
        <taxon>Salarias</taxon>
    </lineage>
</organism>
<proteinExistence type="predicted"/>
<dbReference type="InParanoid" id="A0A672JDA5"/>
<evidence type="ECO:0000313" key="1">
    <source>
        <dbReference type="Ensembl" id="ENSSFAP00005051239.1"/>
    </source>
</evidence>
<accession>A0A672JDA5</accession>